<feature type="binding site" evidence="7">
    <location>
        <position position="6"/>
    </location>
    <ligand>
        <name>Mg(2+)</name>
        <dbReference type="ChEBI" id="CHEBI:18420"/>
    </ligand>
</feature>
<keyword evidence="6 7" id="KW-0057">Aromatic amino acid biosynthesis</keyword>
<dbReference type="Gene3D" id="3.40.50.300">
    <property type="entry name" value="P-loop containing nucleotide triphosphate hydrolases"/>
    <property type="match status" value="1"/>
</dbReference>
<comment type="pathway">
    <text evidence="7">Metabolic intermediate biosynthesis; chorismate biosynthesis; chorismate from D-erythrose 4-phosphate and phosphoenolpyruvate: step 5/7.</text>
</comment>
<comment type="subunit">
    <text evidence="7">Monomer.</text>
</comment>
<dbReference type="PANTHER" id="PTHR21087:SF16">
    <property type="entry name" value="SHIKIMATE KINASE 1, CHLOROPLASTIC"/>
    <property type="match status" value="1"/>
</dbReference>
<feature type="binding site" evidence="7">
    <location>
        <position position="24"/>
    </location>
    <ligand>
        <name>substrate</name>
    </ligand>
</feature>
<proteinExistence type="inferred from homology"/>
<name>A0ABQ1JQB1_9FLAO</name>
<dbReference type="GO" id="GO:0016301">
    <property type="term" value="F:kinase activity"/>
    <property type="evidence" value="ECO:0007669"/>
    <property type="project" value="UniProtKB-KW"/>
</dbReference>
<dbReference type="HAMAP" id="MF_00109">
    <property type="entry name" value="Shikimate_kinase"/>
    <property type="match status" value="1"/>
</dbReference>
<feature type="binding site" evidence="7">
    <location>
        <position position="133"/>
    </location>
    <ligand>
        <name>substrate</name>
    </ligand>
</feature>
<keyword evidence="7" id="KW-0479">Metal-binding</keyword>
<evidence type="ECO:0000256" key="6">
    <source>
        <dbReference type="ARBA" id="ARBA00023141"/>
    </source>
</evidence>
<dbReference type="InterPro" id="IPR031322">
    <property type="entry name" value="Shikimate/glucono_kinase"/>
</dbReference>
<dbReference type="SUPFAM" id="SSF52540">
    <property type="entry name" value="P-loop containing nucleoside triphosphate hydrolases"/>
    <property type="match status" value="1"/>
</dbReference>
<comment type="caution">
    <text evidence="7">Lacks conserved residue(s) required for the propagation of feature annotation.</text>
</comment>
<dbReference type="InterPro" id="IPR027417">
    <property type="entry name" value="P-loop_NTPase"/>
</dbReference>
<keyword evidence="7" id="KW-0963">Cytoplasm</keyword>
<evidence type="ECO:0000256" key="1">
    <source>
        <dbReference type="ARBA" id="ARBA00022605"/>
    </source>
</evidence>
<comment type="caution">
    <text evidence="8">The sequence shown here is derived from an EMBL/GenBank/DDBJ whole genome shotgun (WGS) entry which is preliminary data.</text>
</comment>
<keyword evidence="2 7" id="KW-0808">Transferase</keyword>
<evidence type="ECO:0000256" key="4">
    <source>
        <dbReference type="ARBA" id="ARBA00022777"/>
    </source>
</evidence>
<evidence type="ECO:0000256" key="2">
    <source>
        <dbReference type="ARBA" id="ARBA00022679"/>
    </source>
</evidence>
<dbReference type="Pfam" id="PF01202">
    <property type="entry name" value="SKI"/>
    <property type="match status" value="1"/>
</dbReference>
<sequence length="162" mass="18418">MGSGKSIIAKLLSKALTINSIDLDEYIEKQQGKTISHIFEESGEVKFRKLEHEALKEIMNGSDDFLLAMGGGTPCYAGNDKFLKQNDVISIYLKTGIKEIVKRLTTEIDKRPLLKNLDEEEREEFVAKHIFDRSYYYMQSKHVVTTDGKTPEAIVNEIMSLL</sequence>
<evidence type="ECO:0000256" key="3">
    <source>
        <dbReference type="ARBA" id="ARBA00022741"/>
    </source>
</evidence>
<keyword evidence="1 7" id="KW-0028">Amino-acid biosynthesis</keyword>
<evidence type="ECO:0000313" key="8">
    <source>
        <dbReference type="EMBL" id="GGB72922.1"/>
    </source>
</evidence>
<comment type="subcellular location">
    <subcellularLocation>
        <location evidence="7">Cytoplasm</location>
    </subcellularLocation>
</comment>
<keyword evidence="5 7" id="KW-0067">ATP-binding</keyword>
<evidence type="ECO:0000256" key="5">
    <source>
        <dbReference type="ARBA" id="ARBA00022840"/>
    </source>
</evidence>
<keyword evidence="9" id="KW-1185">Reference proteome</keyword>
<dbReference type="InterPro" id="IPR000623">
    <property type="entry name" value="Shikimate_kinase/TSH1"/>
</dbReference>
<feature type="binding site" evidence="7">
    <location>
        <position position="48"/>
    </location>
    <ligand>
        <name>substrate</name>
    </ligand>
</feature>
<evidence type="ECO:0000313" key="9">
    <source>
        <dbReference type="Proteomes" id="UP000615760"/>
    </source>
</evidence>
<keyword evidence="3 7" id="KW-0547">Nucleotide-binding</keyword>
<dbReference type="EC" id="2.7.1.71" evidence="7"/>
<feature type="binding site" evidence="7">
    <location>
        <begin position="2"/>
        <end position="7"/>
    </location>
    <ligand>
        <name>ATP</name>
        <dbReference type="ChEBI" id="CHEBI:30616"/>
    </ligand>
</feature>
<keyword evidence="7" id="KW-0460">Magnesium</keyword>
<dbReference type="PRINTS" id="PR01100">
    <property type="entry name" value="SHIKIMTKNASE"/>
</dbReference>
<comment type="function">
    <text evidence="7">Catalyzes the specific phosphorylation of the 3-hydroxyl group of shikimic acid using ATP as a cosubstrate.</text>
</comment>
<protein>
    <recommendedName>
        <fullName evidence="7">Shikimate kinase</fullName>
        <shortName evidence="7">SK</shortName>
        <ecNumber evidence="7">2.7.1.71</ecNumber>
    </recommendedName>
</protein>
<comment type="cofactor">
    <cofactor evidence="7">
        <name>Mg(2+)</name>
        <dbReference type="ChEBI" id="CHEBI:18420"/>
    </cofactor>
    <text evidence="7">Binds 1 Mg(2+) ion per subunit.</text>
</comment>
<comment type="similarity">
    <text evidence="7">Belongs to the shikimate kinase family.</text>
</comment>
<comment type="catalytic activity">
    <reaction evidence="7">
        <text>shikimate + ATP = 3-phosphoshikimate + ADP + H(+)</text>
        <dbReference type="Rhea" id="RHEA:13121"/>
        <dbReference type="ChEBI" id="CHEBI:15378"/>
        <dbReference type="ChEBI" id="CHEBI:30616"/>
        <dbReference type="ChEBI" id="CHEBI:36208"/>
        <dbReference type="ChEBI" id="CHEBI:145989"/>
        <dbReference type="ChEBI" id="CHEBI:456216"/>
        <dbReference type="EC" id="2.7.1.71"/>
    </reaction>
</comment>
<reference evidence="9" key="1">
    <citation type="journal article" date="2019" name="Int. J. Syst. Evol. Microbiol.">
        <title>The Global Catalogue of Microorganisms (GCM) 10K type strain sequencing project: providing services to taxonomists for standard genome sequencing and annotation.</title>
        <authorList>
            <consortium name="The Broad Institute Genomics Platform"/>
            <consortium name="The Broad Institute Genome Sequencing Center for Infectious Disease"/>
            <person name="Wu L."/>
            <person name="Ma J."/>
        </authorList>
    </citation>
    <scope>NUCLEOTIDE SEQUENCE [LARGE SCALE GENOMIC DNA]</scope>
    <source>
        <strain evidence="9">CGMCC 1.15461</strain>
    </source>
</reference>
<feature type="binding site" evidence="7">
    <location>
        <position position="71"/>
    </location>
    <ligand>
        <name>substrate</name>
    </ligand>
</feature>
<accession>A0ABQ1JQB1</accession>
<dbReference type="Proteomes" id="UP000615760">
    <property type="component" value="Unassembled WGS sequence"/>
</dbReference>
<gene>
    <name evidence="7 8" type="primary">aroK</name>
    <name evidence="8" type="ORF">GCM10007424_11090</name>
</gene>
<organism evidence="8 9">
    <name type="scientific">Flavobacterium suaedae</name>
    <dbReference type="NCBI Taxonomy" id="1767027"/>
    <lineage>
        <taxon>Bacteria</taxon>
        <taxon>Pseudomonadati</taxon>
        <taxon>Bacteroidota</taxon>
        <taxon>Flavobacteriia</taxon>
        <taxon>Flavobacteriales</taxon>
        <taxon>Flavobacteriaceae</taxon>
        <taxon>Flavobacterium</taxon>
    </lineage>
</organism>
<dbReference type="EMBL" id="BMJE01000002">
    <property type="protein sequence ID" value="GGB72922.1"/>
    <property type="molecule type" value="Genomic_DNA"/>
</dbReference>
<dbReference type="PANTHER" id="PTHR21087">
    <property type="entry name" value="SHIKIMATE KINASE"/>
    <property type="match status" value="1"/>
</dbReference>
<evidence type="ECO:0000256" key="7">
    <source>
        <dbReference type="HAMAP-Rule" id="MF_00109"/>
    </source>
</evidence>
<feature type="binding site" evidence="7">
    <location>
        <position position="111"/>
    </location>
    <ligand>
        <name>ATP</name>
        <dbReference type="ChEBI" id="CHEBI:30616"/>
    </ligand>
</feature>
<keyword evidence="4 7" id="KW-0418">Kinase</keyword>